<evidence type="ECO:0000313" key="2">
    <source>
        <dbReference type="EMBL" id="QBM85930.1"/>
    </source>
</evidence>
<evidence type="ECO:0000256" key="1">
    <source>
        <dbReference type="SAM" id="Phobius"/>
    </source>
</evidence>
<reference evidence="3" key="1">
    <citation type="submission" date="2019-03" db="EMBL/GenBank/DDBJ databases">
        <title>Snf2 controls pulcherriminic acid biosynthesis and connects pigmentation and antifungal activity of the yeast Metschnikowia pulcherrima.</title>
        <authorList>
            <person name="Gore-Lloyd D."/>
            <person name="Sumann I."/>
            <person name="Brachmann A.O."/>
            <person name="Schneeberger K."/>
            <person name="Ortiz-Merino R.A."/>
            <person name="Moreno-Beltran M."/>
            <person name="Schlaefli M."/>
            <person name="Kirner P."/>
            <person name="Santos Kron A."/>
            <person name="Wolfe K.H."/>
            <person name="Piel J."/>
            <person name="Ahrens C.H."/>
            <person name="Henk D."/>
            <person name="Freimoser F.M."/>
        </authorList>
    </citation>
    <scope>NUCLEOTIDE SEQUENCE [LARGE SCALE GENOMIC DNA]</scope>
    <source>
        <strain evidence="3">APC 1.2</strain>
    </source>
</reference>
<keyword evidence="1" id="KW-1133">Transmembrane helix</keyword>
<proteinExistence type="predicted"/>
<gene>
    <name evidence="2" type="ORF">METSCH_A05610</name>
</gene>
<feature type="transmembrane region" description="Helical" evidence="1">
    <location>
        <begin position="42"/>
        <end position="61"/>
    </location>
</feature>
<accession>A0A4P6XF89</accession>
<dbReference type="Proteomes" id="UP000292447">
    <property type="component" value="Chromosome I"/>
</dbReference>
<evidence type="ECO:0000313" key="3">
    <source>
        <dbReference type="Proteomes" id="UP000292447"/>
    </source>
</evidence>
<name>A0A4P6XF89_9ASCO</name>
<protein>
    <submittedName>
        <fullName evidence="2">Uncharacterized protein</fullName>
    </submittedName>
</protein>
<keyword evidence="1" id="KW-0812">Transmembrane</keyword>
<keyword evidence="3" id="KW-1185">Reference proteome</keyword>
<sequence length="195" mass="21586">MADEKRVFPDSTNKWPTPFSNLFSAHAYPKWEPVDTAKQTKLVFKFGFYTTAGAYAWLYMWKRTTFKLELPMVVTGFATVAVAARGISANLREKNDGWNTFWAVAAGNAAVLTAGFRQAPLKQKIMGGLSGACLAALMEQIMWAQSASSAEQHTRFAAANTGEELPKQEFWDVLKRRPLSQTVDALGVGRGIFKP</sequence>
<dbReference type="AlphaFoldDB" id="A0A4P6XF89"/>
<keyword evidence="1" id="KW-0472">Membrane</keyword>
<dbReference type="EMBL" id="CP034456">
    <property type="protein sequence ID" value="QBM85930.1"/>
    <property type="molecule type" value="Genomic_DNA"/>
</dbReference>
<dbReference type="STRING" id="2163413.A0A4P6XF89"/>
<organism evidence="2 3">
    <name type="scientific">Metschnikowia aff. pulcherrima</name>
    <dbReference type="NCBI Taxonomy" id="2163413"/>
    <lineage>
        <taxon>Eukaryota</taxon>
        <taxon>Fungi</taxon>
        <taxon>Dikarya</taxon>
        <taxon>Ascomycota</taxon>
        <taxon>Saccharomycotina</taxon>
        <taxon>Pichiomycetes</taxon>
        <taxon>Metschnikowiaceae</taxon>
        <taxon>Metschnikowia</taxon>
    </lineage>
</organism>